<dbReference type="SUPFAM" id="SSF50729">
    <property type="entry name" value="PH domain-like"/>
    <property type="match status" value="2"/>
</dbReference>
<gene>
    <name evidence="3" type="primary">PLEKHA1</name>
</gene>
<feature type="region of interest" description="Disordered" evidence="1">
    <location>
        <begin position="343"/>
        <end position="387"/>
    </location>
</feature>
<dbReference type="AlphaFoldDB" id="A0A8C4WF36"/>
<dbReference type="Proteomes" id="UP000694390">
    <property type="component" value="Chromosome 7"/>
</dbReference>
<name>A0A8C4WF36_9SAUR</name>
<dbReference type="PROSITE" id="PS50003">
    <property type="entry name" value="PH_DOMAIN"/>
    <property type="match status" value="2"/>
</dbReference>
<dbReference type="InterPro" id="IPR001849">
    <property type="entry name" value="PH_domain"/>
</dbReference>
<dbReference type="FunFam" id="2.30.29.30:FF:000042">
    <property type="entry name" value="pleckstrin homology domain-containing family A member 1 isoform X2"/>
    <property type="match status" value="1"/>
</dbReference>
<dbReference type="InterPro" id="IPR051707">
    <property type="entry name" value="PI-Interact_SigTrans_Reg"/>
</dbReference>
<sequence>MPYVDRRNRICGFLDIEENENSGKFLRRYFILDTKEDNLVWYMDNPQNLPSGSPPVGAIKLTYISKVSDATKLRPKAEFCFVMNAGMRKYFLQANDQQDLVEWVNVLNKAIKITVPKQSDLLCQPDNPNRQVENPGGKKQVSYRTEIVGGVPIITPTQREELNECGEGGDRNYLKRTQSHLPYFSAKPPPDNAVIKAGYCVKQGAVEKEPLRIIPLKEVHKVQECKQSDIMMRDNLFEIVTTSRTFYVQADSPEDMHSWIKAISGAIVAQRGPGRSAASEHSSSSSESSYAFYFANTAATSHSTASHNNALVSNLNAKRLALEKRGFHESFTKAKPGNFKVQAVPPREAASKVTVQGLLEPQSKNGTQEQDPGPVDLDDASLPVSDV</sequence>
<dbReference type="Pfam" id="PF00169">
    <property type="entry name" value="PH"/>
    <property type="match status" value="2"/>
</dbReference>
<dbReference type="Ensembl" id="ENSGEVT00005013768.1">
    <property type="protein sequence ID" value="ENSGEVP00005013145.1"/>
    <property type="gene ID" value="ENSGEVG00005009217.1"/>
</dbReference>
<dbReference type="SMART" id="SM00233">
    <property type="entry name" value="PH"/>
    <property type="match status" value="2"/>
</dbReference>
<evidence type="ECO:0000259" key="2">
    <source>
        <dbReference type="PROSITE" id="PS50003"/>
    </source>
</evidence>
<proteinExistence type="predicted"/>
<organism evidence="3 4">
    <name type="scientific">Gopherus evgoodei</name>
    <name type="common">Goodes thornscrub tortoise</name>
    <dbReference type="NCBI Taxonomy" id="1825980"/>
    <lineage>
        <taxon>Eukaryota</taxon>
        <taxon>Metazoa</taxon>
        <taxon>Chordata</taxon>
        <taxon>Craniata</taxon>
        <taxon>Vertebrata</taxon>
        <taxon>Euteleostomi</taxon>
        <taxon>Archelosauria</taxon>
        <taxon>Testudinata</taxon>
        <taxon>Testudines</taxon>
        <taxon>Cryptodira</taxon>
        <taxon>Durocryptodira</taxon>
        <taxon>Testudinoidea</taxon>
        <taxon>Testudinidae</taxon>
        <taxon>Gopherus</taxon>
    </lineage>
</organism>
<dbReference type="Gene3D" id="2.30.29.30">
    <property type="entry name" value="Pleckstrin-homology domain (PH domain)/Phosphotyrosine-binding domain (PTB)"/>
    <property type="match status" value="2"/>
</dbReference>
<feature type="domain" description="PH" evidence="2">
    <location>
        <begin position="173"/>
        <end position="268"/>
    </location>
</feature>
<feature type="domain" description="PH" evidence="2">
    <location>
        <begin position="7"/>
        <end position="112"/>
    </location>
</feature>
<reference evidence="3" key="3">
    <citation type="submission" date="2025-09" db="UniProtKB">
        <authorList>
            <consortium name="Ensembl"/>
        </authorList>
    </citation>
    <scope>IDENTIFICATION</scope>
</reference>
<evidence type="ECO:0000313" key="3">
    <source>
        <dbReference type="Ensembl" id="ENSGEVP00005013145.1"/>
    </source>
</evidence>
<accession>A0A8C4WF36</accession>
<dbReference type="GeneTree" id="ENSGT00940000155157"/>
<dbReference type="CDD" id="cd13270">
    <property type="entry name" value="PH1_TAPP1_2"/>
    <property type="match status" value="1"/>
</dbReference>
<keyword evidence="4" id="KW-1185">Reference proteome</keyword>
<evidence type="ECO:0000313" key="4">
    <source>
        <dbReference type="Proteomes" id="UP000694390"/>
    </source>
</evidence>
<reference evidence="3" key="2">
    <citation type="submission" date="2025-08" db="UniProtKB">
        <authorList>
            <consortium name="Ensembl"/>
        </authorList>
    </citation>
    <scope>IDENTIFICATION</scope>
</reference>
<reference evidence="3" key="1">
    <citation type="submission" date="2019-06" db="EMBL/GenBank/DDBJ databases">
        <title>G10K-VGP Goodes thornscrub tortoise genome, primary haplotype.</title>
        <authorList>
            <person name="Murphy B."/>
            <person name="Edwards T."/>
            <person name="Rhie A."/>
            <person name="Koren S."/>
            <person name="Phillippy A."/>
            <person name="Fedrigo O."/>
            <person name="Haase B."/>
            <person name="Mountcastle J."/>
            <person name="Lewin H."/>
            <person name="Damas J."/>
            <person name="Howe K."/>
            <person name="Formenti G."/>
            <person name="Myers G."/>
            <person name="Durbin R."/>
            <person name="Jarvis E.D."/>
        </authorList>
    </citation>
    <scope>NUCLEOTIDE SEQUENCE [LARGE SCALE GENOMIC DNA]</scope>
</reference>
<dbReference type="PANTHER" id="PTHR14336">
    <property type="entry name" value="TANDEM PH DOMAIN CONTAINING PROTEIN"/>
    <property type="match status" value="1"/>
</dbReference>
<dbReference type="InterPro" id="IPR011993">
    <property type="entry name" value="PH-like_dom_sf"/>
</dbReference>
<evidence type="ECO:0000256" key="1">
    <source>
        <dbReference type="SAM" id="MobiDB-lite"/>
    </source>
</evidence>
<protein>
    <submittedName>
        <fullName evidence="3">Pleckstrin homology domain containing A1</fullName>
    </submittedName>
</protein>
<dbReference type="PANTHER" id="PTHR14336:SF4">
    <property type="entry name" value="PLECKSTRIN HOMOLOGY DOMAIN-CONTAINING FAMILY A MEMBER 1"/>
    <property type="match status" value="1"/>
</dbReference>
<dbReference type="OrthoDB" id="185175at2759"/>